<keyword evidence="3" id="KW-1185">Reference proteome</keyword>
<dbReference type="EMBL" id="JBHFFA010000004">
    <property type="protein sequence ID" value="KAL2630050.1"/>
    <property type="molecule type" value="Genomic_DNA"/>
</dbReference>
<protein>
    <recommendedName>
        <fullName evidence="4">Secreted protein</fullName>
    </recommendedName>
</protein>
<evidence type="ECO:0000256" key="1">
    <source>
        <dbReference type="SAM" id="SignalP"/>
    </source>
</evidence>
<comment type="caution">
    <text evidence="2">The sequence shown here is derived from an EMBL/GenBank/DDBJ whole genome shotgun (WGS) entry which is preliminary data.</text>
</comment>
<dbReference type="AlphaFoldDB" id="A0ABD1YHA1"/>
<accession>A0ABD1YHA1</accession>
<feature type="chain" id="PRO_5044888641" description="Secreted protein" evidence="1">
    <location>
        <begin position="25"/>
        <end position="115"/>
    </location>
</feature>
<name>A0ABD1YHA1_9MARC</name>
<organism evidence="2 3">
    <name type="scientific">Riccia fluitans</name>
    <dbReference type="NCBI Taxonomy" id="41844"/>
    <lineage>
        <taxon>Eukaryota</taxon>
        <taxon>Viridiplantae</taxon>
        <taxon>Streptophyta</taxon>
        <taxon>Embryophyta</taxon>
        <taxon>Marchantiophyta</taxon>
        <taxon>Marchantiopsida</taxon>
        <taxon>Marchantiidae</taxon>
        <taxon>Marchantiales</taxon>
        <taxon>Ricciaceae</taxon>
        <taxon>Riccia</taxon>
    </lineage>
</organism>
<feature type="signal peptide" evidence="1">
    <location>
        <begin position="1"/>
        <end position="24"/>
    </location>
</feature>
<dbReference type="Proteomes" id="UP001605036">
    <property type="component" value="Unassembled WGS sequence"/>
</dbReference>
<proteinExistence type="predicted"/>
<evidence type="ECO:0000313" key="2">
    <source>
        <dbReference type="EMBL" id="KAL2630050.1"/>
    </source>
</evidence>
<reference evidence="2 3" key="1">
    <citation type="submission" date="2024-09" db="EMBL/GenBank/DDBJ databases">
        <title>Chromosome-scale assembly of Riccia fluitans.</title>
        <authorList>
            <person name="Paukszto L."/>
            <person name="Sawicki J."/>
            <person name="Karawczyk K."/>
            <person name="Piernik-Szablinska J."/>
            <person name="Szczecinska M."/>
            <person name="Mazdziarz M."/>
        </authorList>
    </citation>
    <scope>NUCLEOTIDE SEQUENCE [LARGE SCALE GENOMIC DNA]</scope>
    <source>
        <strain evidence="2">Rf_01</strain>
        <tissue evidence="2">Aerial parts of the thallus</tissue>
    </source>
</reference>
<evidence type="ECO:0000313" key="3">
    <source>
        <dbReference type="Proteomes" id="UP001605036"/>
    </source>
</evidence>
<keyword evidence="1" id="KW-0732">Signal</keyword>
<gene>
    <name evidence="2" type="ORF">R1flu_014736</name>
</gene>
<evidence type="ECO:0008006" key="4">
    <source>
        <dbReference type="Google" id="ProtNLM"/>
    </source>
</evidence>
<sequence length="115" mass="12705">MELRYAGVFSLLMMLTIVIHVATARPLTDSKSEVPALTTAEDVKVTPSVEVSVSFPESKMETTDVEISTEELEVQADKYAAVSMSLEHADVETVERLLESEDYGPVHNENPKHGR</sequence>